<gene>
    <name evidence="3" type="ORF">SBD_7835</name>
</gene>
<evidence type="ECO:0000256" key="2">
    <source>
        <dbReference type="SAM" id="Phobius"/>
    </source>
</evidence>
<accession>M3EQ08</accession>
<feature type="region of interest" description="Disordered" evidence="1">
    <location>
        <begin position="84"/>
        <end position="156"/>
    </location>
</feature>
<reference evidence="4" key="1">
    <citation type="journal article" date="2013" name="Genome Announc.">
        <title>Draft Genome Sequence of Streptomyces bottropensis ATCC 25435, a Bottromycin-Producing Actinomycete.</title>
        <authorList>
            <person name="Zhang H."/>
            <person name="Zhou W."/>
            <person name="Zhuang Y."/>
            <person name="Liang X."/>
            <person name="Liu T."/>
        </authorList>
    </citation>
    <scope>NUCLEOTIDE SEQUENCE [LARGE SCALE GENOMIC DNA]</scope>
    <source>
        <strain evidence="4">ATCC 25435</strain>
    </source>
</reference>
<feature type="compositionally biased region" description="Low complexity" evidence="1">
    <location>
        <begin position="127"/>
        <end position="139"/>
    </location>
</feature>
<evidence type="ECO:0000313" key="3">
    <source>
        <dbReference type="EMBL" id="EMF51118.1"/>
    </source>
</evidence>
<dbReference type="GeneID" id="300414620"/>
<feature type="transmembrane region" description="Helical" evidence="2">
    <location>
        <begin position="21"/>
        <end position="47"/>
    </location>
</feature>
<dbReference type="EMBL" id="KB405097">
    <property type="protein sequence ID" value="EMF51118.1"/>
    <property type="molecule type" value="Genomic_DNA"/>
</dbReference>
<keyword evidence="2" id="KW-1133">Transmembrane helix</keyword>
<evidence type="ECO:0000313" key="4">
    <source>
        <dbReference type="Proteomes" id="UP000030760"/>
    </source>
</evidence>
<name>M3EQ08_9ACTN</name>
<protein>
    <recommendedName>
        <fullName evidence="5">Integral membrane protein</fullName>
    </recommendedName>
</protein>
<feature type="transmembrane region" description="Helical" evidence="2">
    <location>
        <begin position="53"/>
        <end position="72"/>
    </location>
</feature>
<dbReference type="Pfam" id="PF10745">
    <property type="entry name" value="DUF2530"/>
    <property type="match status" value="1"/>
</dbReference>
<organism evidence="3 4">
    <name type="scientific">Streptomyces bottropensis ATCC 25435</name>
    <dbReference type="NCBI Taxonomy" id="1054862"/>
    <lineage>
        <taxon>Bacteria</taxon>
        <taxon>Bacillati</taxon>
        <taxon>Actinomycetota</taxon>
        <taxon>Actinomycetes</taxon>
        <taxon>Kitasatosporales</taxon>
        <taxon>Streptomycetaceae</taxon>
        <taxon>Streptomyces</taxon>
    </lineage>
</organism>
<dbReference type="AlphaFoldDB" id="M3EQ08"/>
<keyword evidence="2" id="KW-0812">Transmembrane</keyword>
<dbReference type="Proteomes" id="UP000030760">
    <property type="component" value="Unassembled WGS sequence"/>
</dbReference>
<evidence type="ECO:0000256" key="1">
    <source>
        <dbReference type="SAM" id="MobiDB-lite"/>
    </source>
</evidence>
<dbReference type="InterPro" id="IPR019681">
    <property type="entry name" value="DUF2530"/>
</dbReference>
<dbReference type="RefSeq" id="WP_005486243.1">
    <property type="nucleotide sequence ID" value="NZ_KB405097.1"/>
</dbReference>
<evidence type="ECO:0008006" key="5">
    <source>
        <dbReference type="Google" id="ProtNLM"/>
    </source>
</evidence>
<proteinExistence type="predicted"/>
<sequence>MAAFFSGSPKHEAPEPLEGPIVPTIIGGTILWLVLFVVQLPFYGWYADHGHTWWIWTCLAGGGLGFIGIYYVRRRDAAIKRDAAEKAATEAKAADHAKAGTEGAGTEGARTEEAGTEEAGTEEAGTEEAAVAGTAAEGAATEEPEAGDVTARPAGN</sequence>
<keyword evidence="2" id="KW-0472">Membrane</keyword>
<feature type="compositionally biased region" description="Acidic residues" evidence="1">
    <location>
        <begin position="114"/>
        <end position="126"/>
    </location>
</feature>
<feature type="compositionally biased region" description="Basic and acidic residues" evidence="1">
    <location>
        <begin position="84"/>
        <end position="99"/>
    </location>
</feature>